<dbReference type="InterPro" id="IPR039577">
    <property type="entry name" value="Rad18"/>
</dbReference>
<feature type="non-terminal residue" evidence="19">
    <location>
        <position position="1"/>
    </location>
</feature>
<dbReference type="AlphaFoldDB" id="A0A401Q2A7"/>
<evidence type="ECO:0000256" key="16">
    <source>
        <dbReference type="ARBA" id="ARBA00082369"/>
    </source>
</evidence>
<dbReference type="SUPFAM" id="SSF57850">
    <property type="entry name" value="RING/U-box"/>
    <property type="match status" value="1"/>
</dbReference>
<keyword evidence="20" id="KW-1185">Reference proteome</keyword>
<keyword evidence="13" id="KW-0234">DNA repair</keyword>
<evidence type="ECO:0000259" key="18">
    <source>
        <dbReference type="PROSITE" id="PS50089"/>
    </source>
</evidence>
<keyword evidence="10" id="KW-0833">Ubl conjugation pathway</keyword>
<dbReference type="InterPro" id="IPR017907">
    <property type="entry name" value="Znf_RING_CS"/>
</dbReference>
<dbReference type="InterPro" id="IPR013083">
    <property type="entry name" value="Znf_RING/FYVE/PHD"/>
</dbReference>
<evidence type="ECO:0000256" key="8">
    <source>
        <dbReference type="ARBA" id="ARBA00022763"/>
    </source>
</evidence>
<dbReference type="GO" id="GO:0006281">
    <property type="term" value="P:DNA repair"/>
    <property type="evidence" value="ECO:0007669"/>
    <property type="project" value="UniProtKB-KW"/>
</dbReference>
<comment type="pathway">
    <text evidence="3">Protein modification; protein ubiquitination.</text>
</comment>
<keyword evidence="9 17" id="KW-0863">Zinc-finger</keyword>
<dbReference type="Proteomes" id="UP000288216">
    <property type="component" value="Unassembled WGS sequence"/>
</dbReference>
<dbReference type="EC" id="2.3.2.27" evidence="5"/>
<dbReference type="PANTHER" id="PTHR14134">
    <property type="entry name" value="E3 UBIQUITIN-PROTEIN LIGASE RAD18"/>
    <property type="match status" value="1"/>
</dbReference>
<evidence type="ECO:0000313" key="20">
    <source>
        <dbReference type="Proteomes" id="UP000288216"/>
    </source>
</evidence>
<dbReference type="PROSITE" id="PS00518">
    <property type="entry name" value="ZF_RING_1"/>
    <property type="match status" value="1"/>
</dbReference>
<comment type="caution">
    <text evidence="19">The sequence shown here is derived from an EMBL/GenBank/DDBJ whole genome shotgun (WGS) entry which is preliminary data.</text>
</comment>
<reference evidence="19 20" key="1">
    <citation type="journal article" date="2018" name="Nat. Ecol. Evol.">
        <title>Shark genomes provide insights into elasmobranch evolution and the origin of vertebrates.</title>
        <authorList>
            <person name="Hara Y"/>
            <person name="Yamaguchi K"/>
            <person name="Onimaru K"/>
            <person name="Kadota M"/>
            <person name="Koyanagi M"/>
            <person name="Keeley SD"/>
            <person name="Tatsumi K"/>
            <person name="Tanaka K"/>
            <person name="Motone F"/>
            <person name="Kageyama Y"/>
            <person name="Nozu R"/>
            <person name="Adachi N"/>
            <person name="Nishimura O"/>
            <person name="Nakagawa R"/>
            <person name="Tanegashima C"/>
            <person name="Kiyatake I"/>
            <person name="Matsumoto R"/>
            <person name="Murakumo K"/>
            <person name="Nishida K"/>
            <person name="Terakita A"/>
            <person name="Kuratani S"/>
            <person name="Sato K"/>
            <person name="Hyodo S Kuraku.S."/>
        </authorList>
    </citation>
    <scope>NUCLEOTIDE SEQUENCE [LARGE SCALE GENOMIC DNA]</scope>
</reference>
<dbReference type="PROSITE" id="PS50089">
    <property type="entry name" value="ZF_RING_2"/>
    <property type="match status" value="1"/>
</dbReference>
<dbReference type="PANTHER" id="PTHR14134:SF2">
    <property type="entry name" value="E3 UBIQUITIN-PROTEIN LIGASE RAD18"/>
    <property type="match status" value="1"/>
</dbReference>
<evidence type="ECO:0000313" key="19">
    <source>
        <dbReference type="EMBL" id="GCB79490.1"/>
    </source>
</evidence>
<evidence type="ECO:0000256" key="17">
    <source>
        <dbReference type="PROSITE-ProRule" id="PRU00175"/>
    </source>
</evidence>
<evidence type="ECO:0000256" key="12">
    <source>
        <dbReference type="ARBA" id="ARBA00023125"/>
    </source>
</evidence>
<keyword evidence="14" id="KW-0539">Nucleus</keyword>
<evidence type="ECO:0000256" key="2">
    <source>
        <dbReference type="ARBA" id="ARBA00004123"/>
    </source>
</evidence>
<dbReference type="GO" id="GO:0006301">
    <property type="term" value="P:DNA damage tolerance"/>
    <property type="evidence" value="ECO:0007669"/>
    <property type="project" value="InterPro"/>
</dbReference>
<gene>
    <name evidence="19" type="ORF">scyTo_0016963</name>
</gene>
<evidence type="ECO:0000256" key="10">
    <source>
        <dbReference type="ARBA" id="ARBA00022786"/>
    </source>
</evidence>
<dbReference type="STRING" id="75743.A0A401Q2A7"/>
<evidence type="ECO:0000256" key="3">
    <source>
        <dbReference type="ARBA" id="ARBA00004906"/>
    </source>
</evidence>
<dbReference type="Gene3D" id="3.30.40.10">
    <property type="entry name" value="Zinc/RING finger domain, C3HC4 (zinc finger)"/>
    <property type="match status" value="1"/>
</dbReference>
<dbReference type="GO" id="GO:0008270">
    <property type="term" value="F:zinc ion binding"/>
    <property type="evidence" value="ECO:0007669"/>
    <property type="project" value="UniProtKB-KW"/>
</dbReference>
<sequence length="94" mass="11026">DMDNLLRCGICFDYFNIAMMIPHCSHNYCSLCVRKFLAYKTQCPTCCVTVTEPELQNNRILDELVKCFRSARLMDNRQLNIELNYRQCNFSAIS</sequence>
<evidence type="ECO:0000256" key="5">
    <source>
        <dbReference type="ARBA" id="ARBA00012483"/>
    </source>
</evidence>
<dbReference type="InterPro" id="IPR001841">
    <property type="entry name" value="Znf_RING"/>
</dbReference>
<evidence type="ECO:0000256" key="9">
    <source>
        <dbReference type="ARBA" id="ARBA00022771"/>
    </source>
</evidence>
<comment type="similarity">
    <text evidence="4">Belongs to the RAD18 family.</text>
</comment>
<dbReference type="OMA" id="CIRRYLN"/>
<accession>A0A401Q2A7</accession>
<evidence type="ECO:0000256" key="11">
    <source>
        <dbReference type="ARBA" id="ARBA00022833"/>
    </source>
</evidence>
<name>A0A401Q2A7_SCYTO</name>
<dbReference type="Pfam" id="PF13923">
    <property type="entry name" value="zf-C3HC4_2"/>
    <property type="match status" value="1"/>
</dbReference>
<dbReference type="EMBL" id="BFAA01010665">
    <property type="protein sequence ID" value="GCB79490.1"/>
    <property type="molecule type" value="Genomic_DNA"/>
</dbReference>
<evidence type="ECO:0000256" key="6">
    <source>
        <dbReference type="ARBA" id="ARBA00022679"/>
    </source>
</evidence>
<protein>
    <recommendedName>
        <fullName evidence="5">RING-type E3 ubiquitin transferase</fullName>
        <ecNumber evidence="5">2.3.2.27</ecNumber>
    </recommendedName>
    <alternativeName>
        <fullName evidence="15 16">RING-type E3 ubiquitin transferase RAD18</fullName>
    </alternativeName>
</protein>
<comment type="catalytic activity">
    <reaction evidence="1">
        <text>S-ubiquitinyl-[E2 ubiquitin-conjugating enzyme]-L-cysteine + [acceptor protein]-L-lysine = [E2 ubiquitin-conjugating enzyme]-L-cysteine + N(6)-ubiquitinyl-[acceptor protein]-L-lysine.</text>
        <dbReference type="EC" id="2.3.2.27"/>
    </reaction>
</comment>
<evidence type="ECO:0000256" key="4">
    <source>
        <dbReference type="ARBA" id="ARBA00009506"/>
    </source>
</evidence>
<keyword evidence="8" id="KW-0227">DNA damage</keyword>
<keyword evidence="6" id="KW-0808">Transferase</keyword>
<keyword evidence="7" id="KW-0479">Metal-binding</keyword>
<dbReference type="GO" id="GO:0003697">
    <property type="term" value="F:single-stranded DNA binding"/>
    <property type="evidence" value="ECO:0007669"/>
    <property type="project" value="InterPro"/>
</dbReference>
<evidence type="ECO:0000256" key="7">
    <source>
        <dbReference type="ARBA" id="ARBA00022723"/>
    </source>
</evidence>
<evidence type="ECO:0000256" key="13">
    <source>
        <dbReference type="ARBA" id="ARBA00023204"/>
    </source>
</evidence>
<dbReference type="CDD" id="cd16529">
    <property type="entry name" value="RING-HC_RAD18"/>
    <property type="match status" value="1"/>
</dbReference>
<dbReference type="OrthoDB" id="9049620at2759"/>
<keyword evidence="11" id="KW-0862">Zinc</keyword>
<dbReference type="FunFam" id="3.30.40.10:FF:000172">
    <property type="entry name" value="E3 ubiquitin-protein ligase RAD18"/>
    <property type="match status" value="1"/>
</dbReference>
<proteinExistence type="inferred from homology"/>
<comment type="subcellular location">
    <subcellularLocation>
        <location evidence="2">Nucleus</location>
    </subcellularLocation>
</comment>
<dbReference type="GO" id="GO:0005634">
    <property type="term" value="C:nucleus"/>
    <property type="evidence" value="ECO:0007669"/>
    <property type="project" value="UniProtKB-SubCell"/>
</dbReference>
<evidence type="ECO:0000256" key="1">
    <source>
        <dbReference type="ARBA" id="ARBA00000900"/>
    </source>
</evidence>
<feature type="domain" description="RING-type" evidence="18">
    <location>
        <begin position="8"/>
        <end position="46"/>
    </location>
</feature>
<dbReference type="GO" id="GO:0006513">
    <property type="term" value="P:protein monoubiquitination"/>
    <property type="evidence" value="ECO:0007669"/>
    <property type="project" value="InterPro"/>
</dbReference>
<dbReference type="GO" id="GO:0061630">
    <property type="term" value="F:ubiquitin protein ligase activity"/>
    <property type="evidence" value="ECO:0007669"/>
    <property type="project" value="UniProtKB-EC"/>
</dbReference>
<evidence type="ECO:0000256" key="15">
    <source>
        <dbReference type="ARBA" id="ARBA00031783"/>
    </source>
</evidence>
<dbReference type="GO" id="GO:0097505">
    <property type="term" value="C:Rad6-Rad18 complex"/>
    <property type="evidence" value="ECO:0007669"/>
    <property type="project" value="TreeGrafter"/>
</dbReference>
<evidence type="ECO:0000256" key="14">
    <source>
        <dbReference type="ARBA" id="ARBA00023242"/>
    </source>
</evidence>
<keyword evidence="12" id="KW-0238">DNA-binding</keyword>
<dbReference type="SMART" id="SM00184">
    <property type="entry name" value="RING"/>
    <property type="match status" value="1"/>
</dbReference>
<organism evidence="19 20">
    <name type="scientific">Scyliorhinus torazame</name>
    <name type="common">Cloudy catshark</name>
    <name type="synonym">Catulus torazame</name>
    <dbReference type="NCBI Taxonomy" id="75743"/>
    <lineage>
        <taxon>Eukaryota</taxon>
        <taxon>Metazoa</taxon>
        <taxon>Chordata</taxon>
        <taxon>Craniata</taxon>
        <taxon>Vertebrata</taxon>
        <taxon>Chondrichthyes</taxon>
        <taxon>Elasmobranchii</taxon>
        <taxon>Galeomorphii</taxon>
        <taxon>Galeoidea</taxon>
        <taxon>Carcharhiniformes</taxon>
        <taxon>Scyliorhinidae</taxon>
        <taxon>Scyliorhinus</taxon>
    </lineage>
</organism>